<reference evidence="6 7" key="1">
    <citation type="journal article" date="2015" name="Nat. Commun.">
        <title>Lucilia cuprina genome unlocks parasitic fly biology to underpin future interventions.</title>
        <authorList>
            <person name="Anstead C.A."/>
            <person name="Korhonen P.K."/>
            <person name="Young N.D."/>
            <person name="Hall R.S."/>
            <person name="Jex A.R."/>
            <person name="Murali S.C."/>
            <person name="Hughes D.S."/>
            <person name="Lee S.F."/>
            <person name="Perry T."/>
            <person name="Stroehlein A.J."/>
            <person name="Ansell B.R."/>
            <person name="Breugelmans B."/>
            <person name="Hofmann A."/>
            <person name="Qu J."/>
            <person name="Dugan S."/>
            <person name="Lee S.L."/>
            <person name="Chao H."/>
            <person name="Dinh H."/>
            <person name="Han Y."/>
            <person name="Doddapaneni H.V."/>
            <person name="Worley K.C."/>
            <person name="Muzny D.M."/>
            <person name="Ioannidis P."/>
            <person name="Waterhouse R.M."/>
            <person name="Zdobnov E.M."/>
            <person name="James P.J."/>
            <person name="Bagnall N.H."/>
            <person name="Kotze A.C."/>
            <person name="Gibbs R.A."/>
            <person name="Richards S."/>
            <person name="Batterham P."/>
            <person name="Gasser R.B."/>
        </authorList>
    </citation>
    <scope>NUCLEOTIDE SEQUENCE [LARGE SCALE GENOMIC DNA]</scope>
    <source>
        <strain evidence="6 7">LS</strain>
        <tissue evidence="6">Full body</tissue>
    </source>
</reference>
<dbReference type="EMBL" id="JRES01000902">
    <property type="protein sequence ID" value="KNC27459.1"/>
    <property type="molecule type" value="Genomic_DNA"/>
</dbReference>
<dbReference type="InterPro" id="IPR008993">
    <property type="entry name" value="TIMP-like_OB-fold"/>
</dbReference>
<dbReference type="GO" id="GO:0005576">
    <property type="term" value="C:extracellular region"/>
    <property type="evidence" value="ECO:0007669"/>
    <property type="project" value="UniProtKB-SubCell"/>
</dbReference>
<dbReference type="PROSITE" id="PS50189">
    <property type="entry name" value="NTR"/>
    <property type="match status" value="1"/>
</dbReference>
<feature type="region of interest" description="Disordered" evidence="4">
    <location>
        <begin position="49"/>
        <end position="73"/>
    </location>
</feature>
<comment type="caution">
    <text evidence="6">The sequence shown here is derived from an EMBL/GenBank/DDBJ whole genome shotgun (WGS) entry which is preliminary data.</text>
</comment>
<dbReference type="InterPro" id="IPR001134">
    <property type="entry name" value="Netrin_domain"/>
</dbReference>
<sequence length="176" mass="20537">MTPHHLTVRKVGGVKCEKCKISTKRLNLNKFCKRDYAIMAKVIGREQSTEVTSSEQYTKENQNQQMNDADSAETDEQMATVKFDIQIQAIFKRTPLEYATTNTILRRGPMTWIIPVKNLECRCPKIKMNKSYLILGKDSEAPPGYLGIGPRSIVIEWKDEWYRRMKRFQRRARTCE</sequence>
<dbReference type="OMA" id="SETARYD"/>
<organism evidence="6 7">
    <name type="scientific">Lucilia cuprina</name>
    <name type="common">Green bottle fly</name>
    <name type="synonym">Australian sheep blowfly</name>
    <dbReference type="NCBI Taxonomy" id="7375"/>
    <lineage>
        <taxon>Eukaryota</taxon>
        <taxon>Metazoa</taxon>
        <taxon>Ecdysozoa</taxon>
        <taxon>Arthropoda</taxon>
        <taxon>Hexapoda</taxon>
        <taxon>Insecta</taxon>
        <taxon>Pterygota</taxon>
        <taxon>Neoptera</taxon>
        <taxon>Endopterygota</taxon>
        <taxon>Diptera</taxon>
        <taxon>Brachycera</taxon>
        <taxon>Muscomorpha</taxon>
        <taxon>Oestroidea</taxon>
        <taxon>Calliphoridae</taxon>
        <taxon>Luciliinae</taxon>
        <taxon>Lucilia</taxon>
    </lineage>
</organism>
<dbReference type="OrthoDB" id="5984158at2759"/>
<dbReference type="Pfam" id="PF01759">
    <property type="entry name" value="NTR"/>
    <property type="match status" value="1"/>
</dbReference>
<feature type="domain" description="NTR" evidence="5">
    <location>
        <begin position="16"/>
        <end position="175"/>
    </location>
</feature>
<dbReference type="AlphaFoldDB" id="A0A0L0C7S0"/>
<dbReference type="SUPFAM" id="SSF50242">
    <property type="entry name" value="TIMP-like"/>
    <property type="match status" value="1"/>
</dbReference>
<dbReference type="Gene3D" id="2.40.50.120">
    <property type="match status" value="1"/>
</dbReference>
<evidence type="ECO:0000256" key="3">
    <source>
        <dbReference type="ARBA" id="ARBA00023157"/>
    </source>
</evidence>
<evidence type="ECO:0000256" key="1">
    <source>
        <dbReference type="ARBA" id="ARBA00004613"/>
    </source>
</evidence>
<dbReference type="Proteomes" id="UP000037069">
    <property type="component" value="Unassembled WGS sequence"/>
</dbReference>
<keyword evidence="7" id="KW-1185">Reference proteome</keyword>
<dbReference type="SMART" id="SM00643">
    <property type="entry name" value="C345C"/>
    <property type="match status" value="1"/>
</dbReference>
<dbReference type="STRING" id="7375.A0A0L0C7S0"/>
<evidence type="ECO:0000256" key="4">
    <source>
        <dbReference type="SAM" id="MobiDB-lite"/>
    </source>
</evidence>
<evidence type="ECO:0000313" key="7">
    <source>
        <dbReference type="Proteomes" id="UP000037069"/>
    </source>
</evidence>
<name>A0A0L0C7S0_LUCCU</name>
<evidence type="ECO:0000259" key="5">
    <source>
        <dbReference type="PROSITE" id="PS50189"/>
    </source>
</evidence>
<evidence type="ECO:0000256" key="2">
    <source>
        <dbReference type="ARBA" id="ARBA00022525"/>
    </source>
</evidence>
<keyword evidence="2" id="KW-0964">Secreted</keyword>
<comment type="subcellular location">
    <subcellularLocation>
        <location evidence="1">Secreted</location>
    </subcellularLocation>
</comment>
<dbReference type="CDD" id="cd03579">
    <property type="entry name" value="NTR_netrin-1_like"/>
    <property type="match status" value="1"/>
</dbReference>
<proteinExistence type="predicted"/>
<evidence type="ECO:0000313" key="6">
    <source>
        <dbReference type="EMBL" id="KNC27459.1"/>
    </source>
</evidence>
<keyword evidence="3" id="KW-1015">Disulfide bond</keyword>
<feature type="compositionally biased region" description="Polar residues" evidence="4">
    <location>
        <begin position="49"/>
        <end position="68"/>
    </location>
</feature>
<gene>
    <name evidence="6" type="ORF">FF38_06524</name>
</gene>
<protein>
    <submittedName>
        <fullName evidence="6">Netrin-A</fullName>
    </submittedName>
</protein>
<dbReference type="InterPro" id="IPR018933">
    <property type="entry name" value="Netrin_module_non-TIMP"/>
</dbReference>
<accession>A0A0L0C7S0</accession>